<dbReference type="InterPro" id="IPR043129">
    <property type="entry name" value="ATPase_NBD"/>
</dbReference>
<dbReference type="Gene3D" id="3.30.420.40">
    <property type="match status" value="2"/>
</dbReference>
<evidence type="ECO:0000313" key="2">
    <source>
        <dbReference type="EMBL" id="MBA5776077.1"/>
    </source>
</evidence>
<dbReference type="SUPFAM" id="SSF53067">
    <property type="entry name" value="Actin-like ATPase domain"/>
    <property type="match status" value="1"/>
</dbReference>
<reference evidence="2 3" key="1">
    <citation type="submission" date="2020-07" db="EMBL/GenBank/DDBJ databases">
        <title>Stappia sp., F7233, whole genome shotgun sequencing project.</title>
        <authorList>
            <person name="Jiang S."/>
            <person name="Liu Z.W."/>
            <person name="Du Z.J."/>
        </authorList>
    </citation>
    <scope>NUCLEOTIDE SEQUENCE [LARGE SCALE GENOMIC DNA]</scope>
    <source>
        <strain evidence="2 3">F7233</strain>
    </source>
</reference>
<keyword evidence="3" id="KW-1185">Reference proteome</keyword>
<dbReference type="GO" id="GO:0002949">
    <property type="term" value="P:tRNA threonylcarbamoyladenosine modification"/>
    <property type="evidence" value="ECO:0007669"/>
    <property type="project" value="InterPro"/>
</dbReference>
<dbReference type="AlphaFoldDB" id="A0A839AAZ0"/>
<dbReference type="PANTHER" id="PTHR11735">
    <property type="entry name" value="TRNA N6-ADENOSINE THREONYLCARBAMOYLTRANSFERASE"/>
    <property type="match status" value="1"/>
</dbReference>
<dbReference type="InterPro" id="IPR000905">
    <property type="entry name" value="Gcp-like_dom"/>
</dbReference>
<gene>
    <name evidence="2" type="primary">tsaB</name>
    <name evidence="2" type="ORF">H2509_02935</name>
</gene>
<dbReference type="RefSeq" id="WP_182162127.1">
    <property type="nucleotide sequence ID" value="NZ_JACFXV010000034.1"/>
</dbReference>
<organism evidence="2 3">
    <name type="scientific">Stappia albiluteola</name>
    <dbReference type="NCBI Taxonomy" id="2758565"/>
    <lineage>
        <taxon>Bacteria</taxon>
        <taxon>Pseudomonadati</taxon>
        <taxon>Pseudomonadota</taxon>
        <taxon>Alphaproteobacteria</taxon>
        <taxon>Hyphomicrobiales</taxon>
        <taxon>Stappiaceae</taxon>
        <taxon>Stappia</taxon>
    </lineage>
</organism>
<dbReference type="Proteomes" id="UP000541109">
    <property type="component" value="Unassembled WGS sequence"/>
</dbReference>
<proteinExistence type="predicted"/>
<dbReference type="PANTHER" id="PTHR11735:SF11">
    <property type="entry name" value="TRNA THREONYLCARBAMOYLADENOSINE BIOSYNTHESIS PROTEIN TSAB"/>
    <property type="match status" value="1"/>
</dbReference>
<name>A0A839AAZ0_9HYPH</name>
<dbReference type="GO" id="GO:0005829">
    <property type="term" value="C:cytosol"/>
    <property type="evidence" value="ECO:0007669"/>
    <property type="project" value="TreeGrafter"/>
</dbReference>
<evidence type="ECO:0000259" key="1">
    <source>
        <dbReference type="Pfam" id="PF00814"/>
    </source>
</evidence>
<evidence type="ECO:0000313" key="3">
    <source>
        <dbReference type="Proteomes" id="UP000541109"/>
    </source>
</evidence>
<dbReference type="CDD" id="cd24032">
    <property type="entry name" value="ASKHA_NBD_TsaB"/>
    <property type="match status" value="1"/>
</dbReference>
<comment type="caution">
    <text evidence="2">The sequence shown here is derived from an EMBL/GenBank/DDBJ whole genome shotgun (WGS) entry which is preliminary data.</text>
</comment>
<accession>A0A839AAZ0</accession>
<dbReference type="Pfam" id="PF00814">
    <property type="entry name" value="TsaD"/>
    <property type="match status" value="1"/>
</dbReference>
<dbReference type="InterPro" id="IPR022496">
    <property type="entry name" value="T6A_TsaB"/>
</dbReference>
<keyword evidence="2" id="KW-0808">Transferase</keyword>
<feature type="domain" description="Gcp-like" evidence="1">
    <location>
        <begin position="32"/>
        <end position="132"/>
    </location>
</feature>
<protein>
    <submittedName>
        <fullName evidence="2">tRNA (Adenosine(37)-N6)-threonylcarbamoyltransferase complex dimerization subunit type 1 TsaB</fullName>
    </submittedName>
</protein>
<dbReference type="NCBIfam" id="TIGR03725">
    <property type="entry name" value="T6A_YeaZ"/>
    <property type="match status" value="1"/>
</dbReference>
<sequence>MILLAIDTALAACSVAVLDTRNAGERLFTVSEELGRGHAERLMDMVDQVMAEAGVAFEHLTRIVVTTGPGSFTGLRVGISVARGLALVLGIPVVGVTTLEAIAAGALHRGEAAMLDVVLDARGNEVYHQRFDGRREPLTAPGVTDAQRLAANLPPNACLAGSGARKVAALAGLGGDCIVTEAAWPAIGDVARLGHAAEADGKMPVPLYLRPPDARPQVSDERLRV</sequence>
<dbReference type="GO" id="GO:0016740">
    <property type="term" value="F:transferase activity"/>
    <property type="evidence" value="ECO:0007669"/>
    <property type="project" value="UniProtKB-KW"/>
</dbReference>
<dbReference type="EMBL" id="JACFXV010000034">
    <property type="protein sequence ID" value="MBA5776077.1"/>
    <property type="molecule type" value="Genomic_DNA"/>
</dbReference>